<accession>A0A815LF71</accession>
<proteinExistence type="predicted"/>
<feature type="region of interest" description="Disordered" evidence="1">
    <location>
        <begin position="68"/>
        <end position="96"/>
    </location>
</feature>
<sequence length="273" mass="31074">MPSNQVYRERVVVNNGPHKWWHHRWFKIIGISGIILIVFAVILALLLNFVVFAPNKLETSTTPATSLSSLTTTISTPPLSSTTTSQVTLTTTPPQTTVTTTTQQKKWYEFINIDNDLNVNHLTLLTIRDISMDKYTETFNKTEWIIDVATIYHLEICDDVFIGAIIDFMNLLSSLDSLKLSSITLPITTLLSSEELDWINLAVEYNNITKVYLEEMIEFDDVLFLIDLFPKVKYLQTDCTSDIDINLFVQTILMKIQNKVNSNLHLLAISIPT</sequence>
<dbReference type="Proteomes" id="UP000663891">
    <property type="component" value="Unassembled WGS sequence"/>
</dbReference>
<keyword evidence="2" id="KW-0812">Transmembrane</keyword>
<evidence type="ECO:0000313" key="3">
    <source>
        <dbReference type="EMBL" id="CAF1409190.1"/>
    </source>
</evidence>
<dbReference type="EMBL" id="CAJNON010000957">
    <property type="protein sequence ID" value="CAF1409190.1"/>
    <property type="molecule type" value="Genomic_DNA"/>
</dbReference>
<keyword evidence="2" id="KW-0472">Membrane</keyword>
<comment type="caution">
    <text evidence="3">The sequence shown here is derived from an EMBL/GenBank/DDBJ whole genome shotgun (WGS) entry which is preliminary data.</text>
</comment>
<organism evidence="3 4">
    <name type="scientific">Adineta steineri</name>
    <dbReference type="NCBI Taxonomy" id="433720"/>
    <lineage>
        <taxon>Eukaryota</taxon>
        <taxon>Metazoa</taxon>
        <taxon>Spiralia</taxon>
        <taxon>Gnathifera</taxon>
        <taxon>Rotifera</taxon>
        <taxon>Eurotatoria</taxon>
        <taxon>Bdelloidea</taxon>
        <taxon>Adinetida</taxon>
        <taxon>Adinetidae</taxon>
        <taxon>Adineta</taxon>
    </lineage>
</organism>
<evidence type="ECO:0000256" key="1">
    <source>
        <dbReference type="SAM" id="MobiDB-lite"/>
    </source>
</evidence>
<feature type="transmembrane region" description="Helical" evidence="2">
    <location>
        <begin position="28"/>
        <end position="53"/>
    </location>
</feature>
<protein>
    <submittedName>
        <fullName evidence="3">Uncharacterized protein</fullName>
    </submittedName>
</protein>
<name>A0A815LF71_9BILA</name>
<dbReference type="AlphaFoldDB" id="A0A815LF71"/>
<evidence type="ECO:0000256" key="2">
    <source>
        <dbReference type="SAM" id="Phobius"/>
    </source>
</evidence>
<keyword evidence="2" id="KW-1133">Transmembrane helix</keyword>
<gene>
    <name evidence="3" type="ORF">VCS650_LOCUS36992</name>
</gene>
<evidence type="ECO:0000313" key="4">
    <source>
        <dbReference type="Proteomes" id="UP000663891"/>
    </source>
</evidence>
<reference evidence="3" key="1">
    <citation type="submission" date="2021-02" db="EMBL/GenBank/DDBJ databases">
        <authorList>
            <person name="Nowell W R."/>
        </authorList>
    </citation>
    <scope>NUCLEOTIDE SEQUENCE</scope>
</reference>